<dbReference type="PATRIC" id="fig|670052.7.peg.4097"/>
<sequence length="97" mass="10390">MDITLQYFDGCPNWMIADERLQLLARERPDIVLGYQLIDTVDAAEHAGFHGSPTILVNGVDAFGDASAPVGLACRRYMTEAGPAGAPSLTQLRDAIG</sequence>
<dbReference type="GO" id="GO:0016829">
    <property type="term" value="F:lyase activity"/>
    <property type="evidence" value="ECO:0007669"/>
    <property type="project" value="UniProtKB-KW"/>
</dbReference>
<organism evidence="1 2">
    <name type="scientific">Cryobacterium arcticum</name>
    <dbReference type="NCBI Taxonomy" id="670052"/>
    <lineage>
        <taxon>Bacteria</taxon>
        <taxon>Bacillati</taxon>
        <taxon>Actinomycetota</taxon>
        <taxon>Actinomycetes</taxon>
        <taxon>Micrococcales</taxon>
        <taxon>Microbacteriaceae</taxon>
        <taxon>Cryobacterium</taxon>
    </lineage>
</organism>
<keyword evidence="1" id="KW-0456">Lyase</keyword>
<dbReference type="OrthoDB" id="7185309at2"/>
<evidence type="ECO:0000313" key="2">
    <source>
        <dbReference type="Proteomes" id="UP000092582"/>
    </source>
</evidence>
<keyword evidence="2" id="KW-1185">Reference proteome</keyword>
<geneLocation type="plasmid" evidence="2">
    <name>pp27867_2</name>
</geneLocation>
<dbReference type="Proteomes" id="UP000092582">
    <property type="component" value="Plasmid pP27867_2"/>
</dbReference>
<proteinExistence type="predicted"/>
<dbReference type="AlphaFoldDB" id="A0A1B1BR64"/>
<dbReference type="EMBL" id="CP016284">
    <property type="protein sequence ID" value="ANP74893.1"/>
    <property type="molecule type" value="Genomic_DNA"/>
</dbReference>
<dbReference type="RefSeq" id="WP_066600763.1">
    <property type="nucleotide sequence ID" value="NZ_CP016284.1"/>
</dbReference>
<keyword evidence="1" id="KW-0614">Plasmid</keyword>
<protein>
    <submittedName>
        <fullName evidence="1">Alkylmercury lyase</fullName>
    </submittedName>
</protein>
<name>A0A1B1BR64_9MICO</name>
<gene>
    <name evidence="1" type="ORF">PA27867_3987</name>
</gene>
<dbReference type="KEGG" id="cart:PA27867_3987"/>
<reference evidence="1 2" key="1">
    <citation type="submission" date="2016-06" db="EMBL/GenBank/DDBJ databases">
        <title>Genome sequencing of Cryobacterium arcticum PAMC 27867.</title>
        <authorList>
            <person name="Lee J."/>
            <person name="Kim O.-S."/>
        </authorList>
    </citation>
    <scope>NUCLEOTIDE SEQUENCE [LARGE SCALE GENOMIC DNA]</scope>
    <source>
        <strain evidence="1 2">PAMC 27867</strain>
        <plasmid evidence="2">pp27867_2</plasmid>
    </source>
</reference>
<evidence type="ECO:0000313" key="1">
    <source>
        <dbReference type="EMBL" id="ANP74893.1"/>
    </source>
</evidence>
<accession>A0A1B1BR64</accession>